<dbReference type="OrthoDB" id="419711at2759"/>
<keyword evidence="1" id="KW-0472">Membrane</keyword>
<keyword evidence="3" id="KW-1185">Reference proteome</keyword>
<feature type="transmembrane region" description="Helical" evidence="1">
    <location>
        <begin position="104"/>
        <end position="130"/>
    </location>
</feature>
<proteinExistence type="predicted"/>
<dbReference type="EMBL" id="MU006103">
    <property type="protein sequence ID" value="KAF2836489.1"/>
    <property type="molecule type" value="Genomic_DNA"/>
</dbReference>
<dbReference type="PANTHER" id="PTHR12242:SF1">
    <property type="entry name" value="MYND-TYPE DOMAIN-CONTAINING PROTEIN"/>
    <property type="match status" value="1"/>
</dbReference>
<dbReference type="GO" id="GO:0016020">
    <property type="term" value="C:membrane"/>
    <property type="evidence" value="ECO:0007669"/>
    <property type="project" value="TreeGrafter"/>
</dbReference>
<keyword evidence="1" id="KW-1133">Transmembrane helix</keyword>
<dbReference type="PANTHER" id="PTHR12242">
    <property type="entry name" value="OS02G0130600 PROTEIN-RELATED"/>
    <property type="match status" value="1"/>
</dbReference>
<gene>
    <name evidence="2" type="ORF">M501DRAFT_1033588</name>
</gene>
<feature type="transmembrane region" description="Helical" evidence="1">
    <location>
        <begin position="211"/>
        <end position="234"/>
    </location>
</feature>
<comment type="caution">
    <text evidence="2">The sequence shown here is derived from an EMBL/GenBank/DDBJ whole genome shotgun (WGS) entry which is preliminary data.</text>
</comment>
<evidence type="ECO:0000256" key="1">
    <source>
        <dbReference type="SAM" id="Phobius"/>
    </source>
</evidence>
<evidence type="ECO:0000313" key="3">
    <source>
        <dbReference type="Proteomes" id="UP000799429"/>
    </source>
</evidence>
<feature type="transmembrane region" description="Helical" evidence="1">
    <location>
        <begin position="28"/>
        <end position="51"/>
    </location>
</feature>
<feature type="transmembrane region" description="Helical" evidence="1">
    <location>
        <begin position="71"/>
        <end position="92"/>
    </location>
</feature>
<feature type="transmembrane region" description="Helical" evidence="1">
    <location>
        <begin position="142"/>
        <end position="162"/>
    </location>
</feature>
<dbReference type="AlphaFoldDB" id="A0A9P4VQF6"/>
<feature type="transmembrane region" description="Helical" evidence="1">
    <location>
        <begin position="169"/>
        <end position="191"/>
    </location>
</feature>
<organism evidence="2 3">
    <name type="scientific">Patellaria atrata CBS 101060</name>
    <dbReference type="NCBI Taxonomy" id="1346257"/>
    <lineage>
        <taxon>Eukaryota</taxon>
        <taxon>Fungi</taxon>
        <taxon>Dikarya</taxon>
        <taxon>Ascomycota</taxon>
        <taxon>Pezizomycotina</taxon>
        <taxon>Dothideomycetes</taxon>
        <taxon>Dothideomycetes incertae sedis</taxon>
        <taxon>Patellariales</taxon>
        <taxon>Patellariaceae</taxon>
        <taxon>Patellaria</taxon>
    </lineage>
</organism>
<reference evidence="2" key="1">
    <citation type="journal article" date="2020" name="Stud. Mycol.">
        <title>101 Dothideomycetes genomes: a test case for predicting lifestyles and emergence of pathogens.</title>
        <authorList>
            <person name="Haridas S."/>
            <person name="Albert R."/>
            <person name="Binder M."/>
            <person name="Bloem J."/>
            <person name="Labutti K."/>
            <person name="Salamov A."/>
            <person name="Andreopoulos B."/>
            <person name="Baker S."/>
            <person name="Barry K."/>
            <person name="Bills G."/>
            <person name="Bluhm B."/>
            <person name="Cannon C."/>
            <person name="Castanera R."/>
            <person name="Culley D."/>
            <person name="Daum C."/>
            <person name="Ezra D."/>
            <person name="Gonzalez J."/>
            <person name="Henrissat B."/>
            <person name="Kuo A."/>
            <person name="Liang C."/>
            <person name="Lipzen A."/>
            <person name="Lutzoni F."/>
            <person name="Magnuson J."/>
            <person name="Mondo S."/>
            <person name="Nolan M."/>
            <person name="Ohm R."/>
            <person name="Pangilinan J."/>
            <person name="Park H.-J."/>
            <person name="Ramirez L."/>
            <person name="Alfaro M."/>
            <person name="Sun H."/>
            <person name="Tritt A."/>
            <person name="Yoshinaga Y."/>
            <person name="Zwiers L.-H."/>
            <person name="Turgeon B."/>
            <person name="Goodwin S."/>
            <person name="Spatafora J."/>
            <person name="Crous P."/>
            <person name="Grigoriev I."/>
        </authorList>
    </citation>
    <scope>NUCLEOTIDE SEQUENCE</scope>
    <source>
        <strain evidence="2">CBS 101060</strain>
    </source>
</reference>
<accession>A0A9P4VQF6</accession>
<name>A0A9P4VQF6_9PEZI</name>
<dbReference type="Proteomes" id="UP000799429">
    <property type="component" value="Unassembled WGS sequence"/>
</dbReference>
<evidence type="ECO:0008006" key="4">
    <source>
        <dbReference type="Google" id="ProtNLM"/>
    </source>
</evidence>
<dbReference type="PROSITE" id="PS51257">
    <property type="entry name" value="PROKAR_LIPOPROTEIN"/>
    <property type="match status" value="1"/>
</dbReference>
<evidence type="ECO:0000313" key="2">
    <source>
        <dbReference type="EMBL" id="KAF2836489.1"/>
    </source>
</evidence>
<protein>
    <recommendedName>
        <fullName evidence="4">FAR-17a/AIG1-like protein</fullName>
    </recommendedName>
</protein>
<sequence>MAIFRRSRAAPEPFDATRYATSWLLSPFFFGCLRLLFSLFAFATLFFTFGWDCTHSLCESAEHSFSYFTDLTYWGLAFYYLFAALHSLSYAIRGRAWLEGWGRVLGWLHGVFYSTITVFPFLVTIVFFALLFEGSFTSTTDAYRNISMHGLNSLYALVEIILPRTPPHPWLHLVPIILILAAYLGLAYLTYHLDGFYVYDFLDDRIHSRGIVAAYCIGILVGTCIVFVIVRYVIWARVWLTERRWGMEGKFSRRDGMRTRSRDVEMVHVRHKG</sequence>
<keyword evidence="1" id="KW-0812">Transmembrane</keyword>